<dbReference type="Pfam" id="PF20332">
    <property type="entry name" value="DUF6627"/>
    <property type="match status" value="1"/>
</dbReference>
<dbReference type="NCBIfam" id="NF033919">
    <property type="entry name" value="PA2779_fam"/>
    <property type="match status" value="1"/>
</dbReference>
<proteinExistence type="predicted"/>
<dbReference type="Proteomes" id="UP000539350">
    <property type="component" value="Unassembled WGS sequence"/>
</dbReference>
<feature type="signal peptide" evidence="2">
    <location>
        <begin position="1"/>
        <end position="26"/>
    </location>
</feature>
<keyword evidence="4" id="KW-1185">Reference proteome</keyword>
<feature type="transmembrane region" description="Helical" evidence="1">
    <location>
        <begin position="98"/>
        <end position="121"/>
    </location>
</feature>
<evidence type="ECO:0000256" key="2">
    <source>
        <dbReference type="SAM" id="SignalP"/>
    </source>
</evidence>
<evidence type="ECO:0000313" key="4">
    <source>
        <dbReference type="Proteomes" id="UP000539350"/>
    </source>
</evidence>
<evidence type="ECO:0000256" key="1">
    <source>
        <dbReference type="SAM" id="Phobius"/>
    </source>
</evidence>
<keyword evidence="1" id="KW-1133">Transmembrane helix</keyword>
<dbReference type="EMBL" id="JACFXU010000014">
    <property type="protein sequence ID" value="MBA6413232.1"/>
    <property type="molecule type" value="Genomic_DNA"/>
</dbReference>
<name>A0A7W2TWH0_9GAMM</name>
<comment type="caution">
    <text evidence="3">The sequence shown here is derived from an EMBL/GenBank/DDBJ whole genome shotgun (WGS) entry which is preliminary data.</text>
</comment>
<feature type="chain" id="PRO_5031044963" evidence="2">
    <location>
        <begin position="27"/>
        <end position="124"/>
    </location>
</feature>
<evidence type="ECO:0000313" key="3">
    <source>
        <dbReference type="EMBL" id="MBA6413232.1"/>
    </source>
</evidence>
<keyword evidence="1" id="KW-0812">Transmembrane</keyword>
<dbReference type="RefSeq" id="WP_182172089.1">
    <property type="nucleotide sequence ID" value="NZ_JACFXU010000014.1"/>
</dbReference>
<reference evidence="3 4" key="1">
    <citation type="submission" date="2020-07" db="EMBL/GenBank/DDBJ databases">
        <title>Halieaceae bacterium, F7430, whole genome shotgun sequencing project.</title>
        <authorList>
            <person name="Jiang S."/>
            <person name="Liu Z.W."/>
            <person name="Du Z.J."/>
        </authorList>
    </citation>
    <scope>NUCLEOTIDE SEQUENCE [LARGE SCALE GENOMIC DNA]</scope>
    <source>
        <strain evidence="3 4">F7430</strain>
    </source>
</reference>
<protein>
    <submittedName>
        <fullName evidence="3">PA2779 family protein</fullName>
    </submittedName>
</protein>
<accession>A0A7W2TWH0</accession>
<dbReference type="AlphaFoldDB" id="A0A7W2TWH0"/>
<gene>
    <name evidence="3" type="ORF">H2508_08940</name>
</gene>
<keyword evidence="2" id="KW-0732">Signal</keyword>
<keyword evidence="1" id="KW-0472">Membrane</keyword>
<sequence>MYTARAIMLFKALILICATTFSTAQAAVISTSEYIVNETQSSHLSNVERLLARDDVQQQLVAMGVSPEEALARVAALSPSELQLLSQRAQEMPAGSGVLGLIGAVFVVLLVLELVGVTNVFNSI</sequence>
<dbReference type="InterPro" id="IPR046735">
    <property type="entry name" value="PA2779-like"/>
</dbReference>
<organism evidence="3 4">
    <name type="scientific">Sediminihaliea albiluteola</name>
    <dbReference type="NCBI Taxonomy" id="2758564"/>
    <lineage>
        <taxon>Bacteria</taxon>
        <taxon>Pseudomonadati</taxon>
        <taxon>Pseudomonadota</taxon>
        <taxon>Gammaproteobacteria</taxon>
        <taxon>Cellvibrionales</taxon>
        <taxon>Halieaceae</taxon>
        <taxon>Sediminihaliea</taxon>
    </lineage>
</organism>